<reference evidence="2 3" key="1">
    <citation type="submission" date="2021-02" db="EMBL/GenBank/DDBJ databases">
        <title>Whole genome sequencing of Streptomyces actuosus VRA1.</title>
        <authorList>
            <person name="Sen G."/>
            <person name="Sen A."/>
        </authorList>
    </citation>
    <scope>NUCLEOTIDE SEQUENCE [LARGE SCALE GENOMIC DNA]</scope>
    <source>
        <strain evidence="2 3">VRA1</strain>
    </source>
</reference>
<keyword evidence="3" id="KW-1185">Reference proteome</keyword>
<protein>
    <submittedName>
        <fullName evidence="2">Type I-E CRISPR-associated protein Cse2/CasB</fullName>
    </submittedName>
</protein>
<proteinExistence type="predicted"/>
<dbReference type="InterPro" id="IPR038287">
    <property type="entry name" value="Cse2_sf"/>
</dbReference>
<dbReference type="RefSeq" id="WP_205383799.1">
    <property type="nucleotide sequence ID" value="NZ_JAFFZS010000011.1"/>
</dbReference>
<organism evidence="2 3">
    <name type="scientific">Streptomyces actuosus</name>
    <dbReference type="NCBI Taxonomy" id="1885"/>
    <lineage>
        <taxon>Bacteria</taxon>
        <taxon>Bacillati</taxon>
        <taxon>Actinomycetota</taxon>
        <taxon>Actinomycetes</taxon>
        <taxon>Kitasatosporales</taxon>
        <taxon>Streptomycetaceae</taxon>
        <taxon>Streptomyces</taxon>
    </lineage>
</organism>
<dbReference type="Pfam" id="PF09485">
    <property type="entry name" value="CRISPR_Cse2"/>
    <property type="match status" value="1"/>
</dbReference>
<sequence>MTHSDSLASPAEETTGQSLEPPRWLARDTAYMRYVADVCSTPQGRRDLRDGLNIRRLDESWRMMRHLRPRIPNWGPDATLAHLAVAGLYAHQAANPTTDRTTPILYDPAHGNLGWSLERAVRQGVLREDSTADLLERVARQRRLQPALALLHRPVTRMTAAGIPVSWPRLLRDLNGWPKYRTQIADAWMQSHYSPDLTRLTETPEEIPA</sequence>
<dbReference type="Gene3D" id="1.10.520.40">
    <property type="entry name" value="CRISPR-associated protein Cse2"/>
    <property type="match status" value="1"/>
</dbReference>
<gene>
    <name evidence="2" type="ORF">JS756_16050</name>
</gene>
<dbReference type="InterPro" id="IPR013382">
    <property type="entry name" value="CRISPR-assoc_prot_Cse2"/>
</dbReference>
<accession>A0ABS2VR57</accession>
<feature type="compositionally biased region" description="Polar residues" evidence="1">
    <location>
        <begin position="1"/>
        <end position="18"/>
    </location>
</feature>
<name>A0ABS2VR57_STRAS</name>
<dbReference type="EMBL" id="JAFFZS010000011">
    <property type="protein sequence ID" value="MBN0045592.1"/>
    <property type="molecule type" value="Genomic_DNA"/>
</dbReference>
<evidence type="ECO:0000256" key="1">
    <source>
        <dbReference type="SAM" id="MobiDB-lite"/>
    </source>
</evidence>
<evidence type="ECO:0000313" key="2">
    <source>
        <dbReference type="EMBL" id="MBN0045592.1"/>
    </source>
</evidence>
<feature type="region of interest" description="Disordered" evidence="1">
    <location>
        <begin position="1"/>
        <end position="22"/>
    </location>
</feature>
<evidence type="ECO:0000313" key="3">
    <source>
        <dbReference type="Proteomes" id="UP000788262"/>
    </source>
</evidence>
<comment type="caution">
    <text evidence="2">The sequence shown here is derived from an EMBL/GenBank/DDBJ whole genome shotgun (WGS) entry which is preliminary data.</text>
</comment>
<dbReference type="NCBIfam" id="TIGR02548">
    <property type="entry name" value="casB_cse2"/>
    <property type="match status" value="1"/>
</dbReference>
<dbReference type="Proteomes" id="UP000788262">
    <property type="component" value="Unassembled WGS sequence"/>
</dbReference>